<dbReference type="VEuPathDB" id="VectorBase:AMIN014088"/>
<name>A0A182WMY1_9DIPT</name>
<organism evidence="1 2">
    <name type="scientific">Anopheles minimus</name>
    <dbReference type="NCBI Taxonomy" id="112268"/>
    <lineage>
        <taxon>Eukaryota</taxon>
        <taxon>Metazoa</taxon>
        <taxon>Ecdysozoa</taxon>
        <taxon>Arthropoda</taxon>
        <taxon>Hexapoda</taxon>
        <taxon>Insecta</taxon>
        <taxon>Pterygota</taxon>
        <taxon>Neoptera</taxon>
        <taxon>Endopterygota</taxon>
        <taxon>Diptera</taxon>
        <taxon>Nematocera</taxon>
        <taxon>Culicoidea</taxon>
        <taxon>Culicidae</taxon>
        <taxon>Anophelinae</taxon>
        <taxon>Anopheles</taxon>
    </lineage>
</organism>
<accession>A0A182WMY1</accession>
<dbReference type="EnsemblMetazoa" id="AMIN014088-RA">
    <property type="protein sequence ID" value="AMIN014088-PA"/>
    <property type="gene ID" value="AMIN014088"/>
</dbReference>
<dbReference type="Proteomes" id="UP000075920">
    <property type="component" value="Unassembled WGS sequence"/>
</dbReference>
<keyword evidence="2" id="KW-1185">Reference proteome</keyword>
<evidence type="ECO:0000313" key="2">
    <source>
        <dbReference type="Proteomes" id="UP000075920"/>
    </source>
</evidence>
<protein>
    <submittedName>
        <fullName evidence="1">Uncharacterized protein</fullName>
    </submittedName>
</protein>
<proteinExistence type="predicted"/>
<sequence>MWNPFHVLVIESSALAFLERQSTTKVDSLYLALNISLQLEKHLEMVSNISHSAANPCN</sequence>
<reference evidence="2" key="1">
    <citation type="submission" date="2013-03" db="EMBL/GenBank/DDBJ databases">
        <title>The Genome Sequence of Anopheles minimus MINIMUS1.</title>
        <authorList>
            <consortium name="The Broad Institute Genomics Platform"/>
            <person name="Neafsey D.E."/>
            <person name="Walton C."/>
            <person name="Walker B."/>
            <person name="Young S.K."/>
            <person name="Zeng Q."/>
            <person name="Gargeya S."/>
            <person name="Fitzgerald M."/>
            <person name="Haas B."/>
            <person name="Abouelleil A."/>
            <person name="Allen A.W."/>
            <person name="Alvarado L."/>
            <person name="Arachchi H.M."/>
            <person name="Berlin A.M."/>
            <person name="Chapman S.B."/>
            <person name="Gainer-Dewar J."/>
            <person name="Goldberg J."/>
            <person name="Griggs A."/>
            <person name="Gujja S."/>
            <person name="Hansen M."/>
            <person name="Howarth C."/>
            <person name="Imamovic A."/>
            <person name="Ireland A."/>
            <person name="Larimer J."/>
            <person name="McCowan C."/>
            <person name="Murphy C."/>
            <person name="Pearson M."/>
            <person name="Poon T.W."/>
            <person name="Priest M."/>
            <person name="Roberts A."/>
            <person name="Saif S."/>
            <person name="Shea T."/>
            <person name="Sisk P."/>
            <person name="Sykes S."/>
            <person name="Wortman J."/>
            <person name="Nusbaum C."/>
            <person name="Birren B."/>
        </authorList>
    </citation>
    <scope>NUCLEOTIDE SEQUENCE [LARGE SCALE GENOMIC DNA]</scope>
    <source>
        <strain evidence="2">MINIMUS1</strain>
    </source>
</reference>
<dbReference type="AlphaFoldDB" id="A0A182WMY1"/>
<reference evidence="1" key="2">
    <citation type="submission" date="2020-05" db="UniProtKB">
        <authorList>
            <consortium name="EnsemblMetazoa"/>
        </authorList>
    </citation>
    <scope>IDENTIFICATION</scope>
    <source>
        <strain evidence="1">MINIMUS1</strain>
    </source>
</reference>
<evidence type="ECO:0000313" key="1">
    <source>
        <dbReference type="EnsemblMetazoa" id="AMIN014088-PA"/>
    </source>
</evidence>